<dbReference type="InterPro" id="IPR015330">
    <property type="entry name" value="DNA_primase/pol_bifunc_N"/>
</dbReference>
<dbReference type="AlphaFoldDB" id="A0A3A9WPB7"/>
<organism evidence="2 5">
    <name type="scientific">Streptomyces radicis</name>
    <dbReference type="NCBI Taxonomy" id="1750517"/>
    <lineage>
        <taxon>Bacteria</taxon>
        <taxon>Bacillati</taxon>
        <taxon>Actinomycetota</taxon>
        <taxon>Actinomycetes</taxon>
        <taxon>Kitasatosporales</taxon>
        <taxon>Streptomycetaceae</taxon>
        <taxon>Streptomyces</taxon>
    </lineage>
</organism>
<accession>A0A3A9WPB7</accession>
<feature type="domain" description="DNA primase/polymerase bifunctional N-terminal" evidence="1">
    <location>
        <begin position="28"/>
        <end position="209"/>
    </location>
</feature>
<dbReference type="Proteomes" id="UP000268652">
    <property type="component" value="Unassembled WGS sequence"/>
</dbReference>
<protein>
    <submittedName>
        <fullName evidence="2">DNA primase</fullName>
    </submittedName>
</protein>
<dbReference type="EMBL" id="RBDY01000007">
    <property type="protein sequence ID" value="RKN23275.1"/>
    <property type="molecule type" value="Genomic_DNA"/>
</dbReference>
<dbReference type="OrthoDB" id="3852216at2"/>
<proteinExistence type="predicted"/>
<keyword evidence="4" id="KW-1185">Reference proteome</keyword>
<dbReference type="RefSeq" id="WP_120696963.1">
    <property type="nucleotide sequence ID" value="NZ_RBDX01000007.1"/>
</dbReference>
<evidence type="ECO:0000313" key="2">
    <source>
        <dbReference type="EMBL" id="RKN09596.1"/>
    </source>
</evidence>
<sequence length="224" mass="23660">MEETIGTTSGAFLPARGERHGGNLLEYAVHYVRDRHWEVLPGAWIEREGQTTWCSCRAWECGAPGAHPVRRDWAAHATGSVTVARRMWSEQPRASILLPTGRTFDVIEVGEAAGCLALARMERLGVAIGPVAGTPYGRMQFYVLPGGAAKVAGLVRRLGWSPAALDLTARGEGDVVAAPPTSLGARGRVLWVRAAGGGNGLLPGVDEVLPSLAYACGQEGGPRA</sequence>
<name>A0A3A9WPB7_9ACTN</name>
<dbReference type="EMBL" id="RBDX01000007">
    <property type="protein sequence ID" value="RKN09596.1"/>
    <property type="molecule type" value="Genomic_DNA"/>
</dbReference>
<reference evidence="4 5" key="1">
    <citation type="submission" date="2018-09" db="EMBL/GenBank/DDBJ databases">
        <title>Streptomyces sp. nov. DS1-2, an endophytic actinomycete isolated from roots of Dendrobium scabrilingue.</title>
        <authorList>
            <person name="Kuncharoen N."/>
            <person name="Kudo T."/>
            <person name="Ohkuma M."/>
            <person name="Yuki M."/>
            <person name="Tanasupawat S."/>
        </authorList>
    </citation>
    <scope>NUCLEOTIDE SEQUENCE [LARGE SCALE GENOMIC DNA]</scope>
    <source>
        <strain evidence="2 5">AZ1-7</strain>
        <strain evidence="3 4">DS1-2</strain>
    </source>
</reference>
<dbReference type="Proteomes" id="UP000275024">
    <property type="component" value="Unassembled WGS sequence"/>
</dbReference>
<evidence type="ECO:0000313" key="3">
    <source>
        <dbReference type="EMBL" id="RKN23275.1"/>
    </source>
</evidence>
<dbReference type="Pfam" id="PF09250">
    <property type="entry name" value="Prim-Pol"/>
    <property type="match status" value="1"/>
</dbReference>
<evidence type="ECO:0000313" key="5">
    <source>
        <dbReference type="Proteomes" id="UP000275024"/>
    </source>
</evidence>
<evidence type="ECO:0000313" key="4">
    <source>
        <dbReference type="Proteomes" id="UP000268652"/>
    </source>
</evidence>
<dbReference type="SMART" id="SM00943">
    <property type="entry name" value="Prim-Pol"/>
    <property type="match status" value="1"/>
</dbReference>
<comment type="caution">
    <text evidence="2">The sequence shown here is derived from an EMBL/GenBank/DDBJ whole genome shotgun (WGS) entry which is preliminary data.</text>
</comment>
<gene>
    <name evidence="3" type="ORF">D7318_12215</name>
    <name evidence="2" type="ORF">D7319_11035</name>
</gene>
<evidence type="ECO:0000259" key="1">
    <source>
        <dbReference type="SMART" id="SM00943"/>
    </source>
</evidence>